<evidence type="ECO:0000256" key="14">
    <source>
        <dbReference type="ARBA" id="ARBA00061678"/>
    </source>
</evidence>
<dbReference type="GO" id="GO:0042048">
    <property type="term" value="P:olfactory behavior"/>
    <property type="evidence" value="ECO:0007669"/>
    <property type="project" value="TreeGrafter"/>
</dbReference>
<dbReference type="GO" id="GO:0006935">
    <property type="term" value="P:chemotaxis"/>
    <property type="evidence" value="ECO:0007669"/>
    <property type="project" value="UniProtKB-KW"/>
</dbReference>
<dbReference type="Proteomes" id="UP000230233">
    <property type="component" value="Chromosome IV"/>
</dbReference>
<evidence type="ECO:0000256" key="4">
    <source>
        <dbReference type="ARBA" id="ARBA00022606"/>
    </source>
</evidence>
<name>A0A2G5TYZ2_9PELO</name>
<evidence type="ECO:0000256" key="1">
    <source>
        <dbReference type="ARBA" id="ARBA00004272"/>
    </source>
</evidence>
<keyword evidence="10" id="KW-0675">Receptor</keyword>
<dbReference type="InterPro" id="IPR019428">
    <property type="entry name" value="7TM_GPCR_serpentine_rcpt_Str"/>
</dbReference>
<dbReference type="AlphaFoldDB" id="A0A2G5TYZ2"/>
<comment type="similarity">
    <text evidence="14">Belongs to the nematode receptor-like protein str family.</text>
</comment>
<evidence type="ECO:0000256" key="13">
    <source>
        <dbReference type="ARBA" id="ARBA00054965"/>
    </source>
</evidence>
<feature type="transmembrane region" description="Helical" evidence="19">
    <location>
        <begin position="204"/>
        <end position="221"/>
    </location>
</feature>
<evidence type="ECO:0000256" key="2">
    <source>
        <dbReference type="ARBA" id="ARBA00022475"/>
    </source>
</evidence>
<comment type="caution">
    <text evidence="20">The sequence shown here is derived from an EMBL/GenBank/DDBJ whole genome shotgun (WGS) entry which is preliminary data.</text>
</comment>
<proteinExistence type="inferred from homology"/>
<keyword evidence="7 19" id="KW-1133">Transmembrane helix</keyword>
<reference evidence="21" key="1">
    <citation type="submission" date="2017-10" db="EMBL/GenBank/DDBJ databases">
        <title>Rapid genome shrinkage in a self-fertile nematode reveals novel sperm competition proteins.</title>
        <authorList>
            <person name="Yin D."/>
            <person name="Schwarz E.M."/>
            <person name="Thomas C.G."/>
            <person name="Felde R.L."/>
            <person name="Korf I.F."/>
            <person name="Cutter A.D."/>
            <person name="Schartner C.M."/>
            <person name="Ralston E.J."/>
            <person name="Meyer B.J."/>
            <person name="Haag E.S."/>
        </authorList>
    </citation>
    <scope>NUCLEOTIDE SEQUENCE [LARGE SCALE GENOMIC DNA]</scope>
    <source>
        <strain evidence="21">JU1422</strain>
    </source>
</reference>
<dbReference type="OrthoDB" id="5811365at2759"/>
<evidence type="ECO:0000256" key="8">
    <source>
        <dbReference type="ARBA" id="ARBA00023069"/>
    </source>
</evidence>
<dbReference type="EMBL" id="PDUG01000004">
    <property type="protein sequence ID" value="PIC32540.1"/>
    <property type="molecule type" value="Genomic_DNA"/>
</dbReference>
<keyword evidence="12" id="KW-0966">Cell projection</keyword>
<dbReference type="PROSITE" id="PS51257">
    <property type="entry name" value="PROKAR_LIPOPROTEIN"/>
    <property type="match status" value="1"/>
</dbReference>
<feature type="transmembrane region" description="Helical" evidence="19">
    <location>
        <begin position="175"/>
        <end position="192"/>
    </location>
</feature>
<evidence type="ECO:0000256" key="12">
    <source>
        <dbReference type="ARBA" id="ARBA00023273"/>
    </source>
</evidence>
<evidence type="ECO:0000256" key="10">
    <source>
        <dbReference type="ARBA" id="ARBA00023170"/>
    </source>
</evidence>
<evidence type="ECO:0000313" key="20">
    <source>
        <dbReference type="EMBL" id="PIC32540.1"/>
    </source>
</evidence>
<keyword evidence="11" id="KW-0325">Glycoprotein</keyword>
<protein>
    <recommendedName>
        <fullName evidence="16">Serpentine receptor class r-10</fullName>
    </recommendedName>
    <alternativeName>
        <fullName evidence="17">Odorant response abnormal protein 10</fullName>
    </alternativeName>
    <alternativeName>
        <fullName evidence="18">Olfactory receptor 10</fullName>
    </alternativeName>
</protein>
<feature type="transmembrane region" description="Helical" evidence="19">
    <location>
        <begin position="310"/>
        <end position="330"/>
    </location>
</feature>
<feature type="transmembrane region" description="Helical" evidence="19">
    <location>
        <begin position="233"/>
        <end position="251"/>
    </location>
</feature>
<feature type="transmembrane region" description="Helical" evidence="19">
    <location>
        <begin position="46"/>
        <end position="65"/>
    </location>
</feature>
<dbReference type="SUPFAM" id="SSF81321">
    <property type="entry name" value="Family A G protein-coupled receptor-like"/>
    <property type="match status" value="1"/>
</dbReference>
<feature type="transmembrane region" description="Helical" evidence="19">
    <location>
        <begin position="272"/>
        <end position="295"/>
    </location>
</feature>
<feature type="transmembrane region" description="Helical" evidence="19">
    <location>
        <begin position="95"/>
        <end position="120"/>
    </location>
</feature>
<evidence type="ECO:0000256" key="19">
    <source>
        <dbReference type="SAM" id="Phobius"/>
    </source>
</evidence>
<organism evidence="20 21">
    <name type="scientific">Caenorhabditis nigoni</name>
    <dbReference type="NCBI Taxonomy" id="1611254"/>
    <lineage>
        <taxon>Eukaryota</taxon>
        <taxon>Metazoa</taxon>
        <taxon>Ecdysozoa</taxon>
        <taxon>Nematoda</taxon>
        <taxon>Chromadorea</taxon>
        <taxon>Rhabditida</taxon>
        <taxon>Rhabditina</taxon>
        <taxon>Rhabditomorpha</taxon>
        <taxon>Rhabditoidea</taxon>
        <taxon>Rhabditidae</taxon>
        <taxon>Peloderinae</taxon>
        <taxon>Caenorhabditis</taxon>
    </lineage>
</organism>
<keyword evidence="5 19" id="KW-0812">Transmembrane</keyword>
<keyword evidence="6" id="KW-0552">Olfaction</keyword>
<comment type="function">
    <text evidence="13">An odorant receptor which affects chemotaxis to the volatile odorant diacetyl. Specifies AWA neuronal cell fate via the odr-7 pathway.</text>
</comment>
<evidence type="ECO:0000256" key="18">
    <source>
        <dbReference type="ARBA" id="ARBA00082489"/>
    </source>
</evidence>
<evidence type="ECO:0000256" key="15">
    <source>
        <dbReference type="ARBA" id="ARBA00064300"/>
    </source>
</evidence>
<accession>A0A2G5TYZ2</accession>
<dbReference type="GO" id="GO:0060170">
    <property type="term" value="C:ciliary membrane"/>
    <property type="evidence" value="ECO:0007669"/>
    <property type="project" value="UniProtKB-SubCell"/>
</dbReference>
<sequence length="367" mass="41665">MKDETVFDAMKSSVQTIAFIFSCFSNLILIFLICTRSPKRLGSYKYLMIYFCVFAIFFSILDILLQPYILSAGPGFIVITEIKDTFLGPFGETCLLSSLCGCFGCILATIAIHFIFRYFALERKGKLRYFQGQYLVGWLMIPGLVGAVWTAVTVYFCAPNEITMDYSRQLMKDHYQIDLNNVTYIGSIYFLKDKGNGRTIPNKFALLGMGILFSIMISDIFPRNQANRAHSLYFQGISLSILVYFAAKCYTRIKTLIYEGESSFTRNLQKQLYKALVAQASIPMFFIFMPVGLYLTLPLVGIQLEVSGEIVTFVYALYPALDPLPIIFIIDNYRYAIFDFLGCCQPRNRVGVDDEPTSVSRHISNCS</sequence>
<keyword evidence="3" id="KW-0145">Chemotaxis</keyword>
<keyword evidence="21" id="KW-1185">Reference proteome</keyword>
<feature type="transmembrane region" description="Helical" evidence="19">
    <location>
        <begin position="12"/>
        <end position="34"/>
    </location>
</feature>
<feature type="transmembrane region" description="Helical" evidence="19">
    <location>
        <begin position="132"/>
        <end position="155"/>
    </location>
</feature>
<gene>
    <name evidence="20" type="primary">Cni-str-163</name>
    <name evidence="20" type="synonym">Cnig_chr_IV.g12833</name>
    <name evidence="20" type="ORF">B9Z55_012833</name>
</gene>
<keyword evidence="9 19" id="KW-0472">Membrane</keyword>
<keyword evidence="8" id="KW-0969">Cilium</keyword>
<keyword evidence="4" id="KW-0716">Sensory transduction</keyword>
<dbReference type="PANTHER" id="PTHR22943">
    <property type="entry name" value="7-TRANSMEMBRANE DOMAIN RECEPTOR C.ELEGANS"/>
    <property type="match status" value="1"/>
</dbReference>
<comment type="subcellular location">
    <subcellularLocation>
        <location evidence="1">Cell projection</location>
        <location evidence="1">Cilium membrane</location>
        <topology evidence="1">Multi-pass membrane protein</topology>
    </subcellularLocation>
</comment>
<dbReference type="Pfam" id="PF10326">
    <property type="entry name" value="7TM_GPCR_Str"/>
    <property type="match status" value="2"/>
</dbReference>
<evidence type="ECO:0000256" key="9">
    <source>
        <dbReference type="ARBA" id="ARBA00023136"/>
    </source>
</evidence>
<evidence type="ECO:0000256" key="16">
    <source>
        <dbReference type="ARBA" id="ARBA00067967"/>
    </source>
</evidence>
<evidence type="ECO:0000256" key="6">
    <source>
        <dbReference type="ARBA" id="ARBA00022725"/>
    </source>
</evidence>
<evidence type="ECO:0000256" key="5">
    <source>
        <dbReference type="ARBA" id="ARBA00022692"/>
    </source>
</evidence>
<comment type="subunit">
    <text evidence="15">Interacts with odr-4.</text>
</comment>
<dbReference type="GO" id="GO:0038022">
    <property type="term" value="F:G protein-coupled olfactory receptor activity"/>
    <property type="evidence" value="ECO:0007669"/>
    <property type="project" value="TreeGrafter"/>
</dbReference>
<evidence type="ECO:0000256" key="11">
    <source>
        <dbReference type="ARBA" id="ARBA00023180"/>
    </source>
</evidence>
<evidence type="ECO:0000256" key="3">
    <source>
        <dbReference type="ARBA" id="ARBA00022500"/>
    </source>
</evidence>
<keyword evidence="2" id="KW-1003">Cell membrane</keyword>
<evidence type="ECO:0000256" key="7">
    <source>
        <dbReference type="ARBA" id="ARBA00022989"/>
    </source>
</evidence>
<dbReference type="STRING" id="1611254.A0A2G5TYZ2"/>
<evidence type="ECO:0000313" key="21">
    <source>
        <dbReference type="Proteomes" id="UP000230233"/>
    </source>
</evidence>
<dbReference type="FunFam" id="1.20.1070.10:FF:000128">
    <property type="entry name" value="Seven TM Receptor"/>
    <property type="match status" value="1"/>
</dbReference>
<dbReference type="PANTHER" id="PTHR22943:SF90">
    <property type="entry name" value="SEVEN TM RECEPTOR"/>
    <property type="match status" value="1"/>
</dbReference>
<evidence type="ECO:0000256" key="17">
    <source>
        <dbReference type="ARBA" id="ARBA00078653"/>
    </source>
</evidence>